<accession>A0A8J9VXG0</accession>
<evidence type="ECO:0000313" key="2">
    <source>
        <dbReference type="Proteomes" id="UP000838878"/>
    </source>
</evidence>
<evidence type="ECO:0000313" key="1">
    <source>
        <dbReference type="EMBL" id="CAH0720852.1"/>
    </source>
</evidence>
<dbReference type="AlphaFoldDB" id="A0A8J9VXG0"/>
<sequence>MLQESHEADRCLPGAFLGVCEQIPAFRVAIKSELAFIHSESTLAYTAARRHAHSVLLSAYRGTHSLTADKLVCLQFAELSHATLGVSTSY</sequence>
<keyword evidence="2" id="KW-1185">Reference proteome</keyword>
<reference evidence="1" key="1">
    <citation type="submission" date="2021-12" db="EMBL/GenBank/DDBJ databases">
        <authorList>
            <person name="Martin H S."/>
        </authorList>
    </citation>
    <scope>NUCLEOTIDE SEQUENCE</scope>
</reference>
<protein>
    <submittedName>
        <fullName evidence="1">Uncharacterized protein</fullName>
    </submittedName>
</protein>
<dbReference type="EMBL" id="OV170222">
    <property type="protein sequence ID" value="CAH0720852.1"/>
    <property type="molecule type" value="Genomic_DNA"/>
</dbReference>
<dbReference type="Proteomes" id="UP000838878">
    <property type="component" value="Chromosome 2"/>
</dbReference>
<proteinExistence type="predicted"/>
<name>A0A8J9VXG0_9NEOP</name>
<organism evidence="1 2">
    <name type="scientific">Brenthis ino</name>
    <name type="common">lesser marbled fritillary</name>
    <dbReference type="NCBI Taxonomy" id="405034"/>
    <lineage>
        <taxon>Eukaryota</taxon>
        <taxon>Metazoa</taxon>
        <taxon>Ecdysozoa</taxon>
        <taxon>Arthropoda</taxon>
        <taxon>Hexapoda</taxon>
        <taxon>Insecta</taxon>
        <taxon>Pterygota</taxon>
        <taxon>Neoptera</taxon>
        <taxon>Endopterygota</taxon>
        <taxon>Lepidoptera</taxon>
        <taxon>Glossata</taxon>
        <taxon>Ditrysia</taxon>
        <taxon>Papilionoidea</taxon>
        <taxon>Nymphalidae</taxon>
        <taxon>Heliconiinae</taxon>
        <taxon>Argynnini</taxon>
        <taxon>Brenthis</taxon>
    </lineage>
</organism>
<gene>
    <name evidence="1" type="ORF">BINO364_LOCUS7027</name>
</gene>
<feature type="non-terminal residue" evidence="1">
    <location>
        <position position="90"/>
    </location>
</feature>